<organism evidence="2 3">
    <name type="scientific">Methanofollis aquaemaris</name>
    <dbReference type="NCBI Taxonomy" id="126734"/>
    <lineage>
        <taxon>Archaea</taxon>
        <taxon>Methanobacteriati</taxon>
        <taxon>Methanobacteriota</taxon>
        <taxon>Stenosarchaea group</taxon>
        <taxon>Methanomicrobia</taxon>
        <taxon>Methanomicrobiales</taxon>
        <taxon>Methanomicrobiaceae</taxon>
        <taxon>Methanofollis</taxon>
    </lineage>
</organism>
<dbReference type="EMBL" id="CP036172">
    <property type="protein sequence ID" value="QSZ67772.1"/>
    <property type="molecule type" value="Genomic_DNA"/>
</dbReference>
<keyword evidence="1" id="KW-0812">Transmembrane</keyword>
<feature type="transmembrane region" description="Helical" evidence="1">
    <location>
        <begin position="214"/>
        <end position="238"/>
    </location>
</feature>
<keyword evidence="3" id="KW-1185">Reference proteome</keyword>
<feature type="transmembrane region" description="Helical" evidence="1">
    <location>
        <begin position="258"/>
        <end position="275"/>
    </location>
</feature>
<dbReference type="AlphaFoldDB" id="A0A8A3S6V5"/>
<accession>A0A8A3S6V5</accession>
<evidence type="ECO:0000313" key="2">
    <source>
        <dbReference type="EMBL" id="QSZ67772.1"/>
    </source>
</evidence>
<reference evidence="2" key="1">
    <citation type="journal article" date="2001" name="Int. J. Syst. Evol. Microbiol.">
        <title>Methanofollis aquaemaris sp. nov., a methanogen isolated from an aquaculture fish pond.</title>
        <authorList>
            <person name="Lai M.C."/>
            <person name="Chen S.C."/>
        </authorList>
    </citation>
    <scope>NUCLEOTIDE SEQUENCE</scope>
    <source>
        <strain evidence="2">N2F9704</strain>
    </source>
</reference>
<feature type="transmembrane region" description="Helical" evidence="1">
    <location>
        <begin position="64"/>
        <end position="82"/>
    </location>
</feature>
<dbReference type="KEGG" id="maqe:RJ40_09790"/>
<proteinExistence type="predicted"/>
<name>A0A8A3S6V5_9EURY</name>
<evidence type="ECO:0000256" key="1">
    <source>
        <dbReference type="SAM" id="Phobius"/>
    </source>
</evidence>
<dbReference type="GeneID" id="76424663"/>
<reference evidence="2" key="2">
    <citation type="submission" date="2019-02" db="EMBL/GenBank/DDBJ databases">
        <authorList>
            <person name="Chen S.-C."/>
            <person name="Chien H.-H."/>
            <person name="Lai M.-C."/>
        </authorList>
    </citation>
    <scope>NUCLEOTIDE SEQUENCE</scope>
    <source>
        <strain evidence="2">N2F9704</strain>
    </source>
</reference>
<gene>
    <name evidence="2" type="ORF">RJ40_09790</name>
</gene>
<protein>
    <submittedName>
        <fullName evidence="2">Uncharacterized protein</fullName>
    </submittedName>
</protein>
<dbReference type="RefSeq" id="WP_265580686.1">
    <property type="nucleotide sequence ID" value="NZ_CP036172.1"/>
</dbReference>
<sequence>MGSMYAGEAAALRDEVRDAVRKAEEYNRGMQAAPGRTWPESIVLFLAVINTAALFLFIDGTLLFWIVASFYLYMFHPLAMFVPSGGAEKPKLSKEDLIKYTRYLRDVGAIKETVTTRRGAVAEVFWNLFFINSQPLAPGFWLIYSLDILFVLILTATGETGWQVATIVGVQSIAIIAFYVAIWRMKPYSPGFFGRVLGMRHDLKTGIAGGVRSGFVALLVIGGVAAVAGILIVSAMLLPGMTLDRLLDVEAVTRLRTFLPVVPLLLAQFVFLRSFQGRYSRSLLLEVNKTEIQEMKEHLLPAAENLADRAAAEGEDDSRIIEELSAIRKTLIQMSAYGPERHCLGGHFTVYTIVPNIGIILTGKKKKEEESS</sequence>
<dbReference type="Proteomes" id="UP001042704">
    <property type="component" value="Chromosome"/>
</dbReference>
<keyword evidence="1" id="KW-0472">Membrane</keyword>
<keyword evidence="1" id="KW-1133">Transmembrane helix</keyword>
<feature type="transmembrane region" description="Helical" evidence="1">
    <location>
        <begin position="38"/>
        <end position="58"/>
    </location>
</feature>
<evidence type="ECO:0000313" key="3">
    <source>
        <dbReference type="Proteomes" id="UP001042704"/>
    </source>
</evidence>
<feature type="transmembrane region" description="Helical" evidence="1">
    <location>
        <begin position="162"/>
        <end position="182"/>
    </location>
</feature>